<dbReference type="InterPro" id="IPR001650">
    <property type="entry name" value="Helicase_C-like"/>
</dbReference>
<keyword evidence="5" id="KW-0378">Hydrolase</keyword>
<feature type="compositionally biased region" description="Basic and acidic residues" evidence="2">
    <location>
        <begin position="707"/>
        <end position="721"/>
    </location>
</feature>
<dbReference type="GO" id="GO:0070125">
    <property type="term" value="P:mitochondrial translational elongation"/>
    <property type="evidence" value="ECO:0007669"/>
    <property type="project" value="TreeGrafter"/>
</dbReference>
<dbReference type="InterPro" id="IPR050742">
    <property type="entry name" value="Helicase_Restrict-Modif_Enz"/>
</dbReference>
<keyword evidence="1" id="KW-0547">Nucleotide-binding</keyword>
<protein>
    <submittedName>
        <fullName evidence="5">P-loop containing nucleoside triphosphate hydrolase protein</fullName>
    </submittedName>
</protein>
<comment type="caution">
    <text evidence="5">The sequence shown here is derived from an EMBL/GenBank/DDBJ whole genome shotgun (WGS) entry which is preliminary data.</text>
</comment>
<dbReference type="EMBL" id="JAODAN010000012">
    <property type="protein sequence ID" value="KAK1920947.1"/>
    <property type="molecule type" value="Genomic_DNA"/>
</dbReference>
<dbReference type="GO" id="GO:0061749">
    <property type="term" value="F:forked DNA-dependent helicase activity"/>
    <property type="evidence" value="ECO:0007669"/>
    <property type="project" value="TreeGrafter"/>
</dbReference>
<dbReference type="GO" id="GO:0032042">
    <property type="term" value="P:mitochondrial DNA metabolic process"/>
    <property type="evidence" value="ECO:0007669"/>
    <property type="project" value="TreeGrafter"/>
</dbReference>
<dbReference type="GO" id="GO:0005524">
    <property type="term" value="F:ATP binding"/>
    <property type="evidence" value="ECO:0007669"/>
    <property type="project" value="InterPro"/>
</dbReference>
<dbReference type="SMART" id="SM00487">
    <property type="entry name" value="DEXDc"/>
    <property type="match status" value="1"/>
</dbReference>
<accession>A0AAD9CSZ9</accession>
<dbReference type="GO" id="GO:0000403">
    <property type="term" value="F:Y-form DNA binding"/>
    <property type="evidence" value="ECO:0007669"/>
    <property type="project" value="TreeGrafter"/>
</dbReference>
<dbReference type="Gene3D" id="3.40.50.300">
    <property type="entry name" value="P-loop containing nucleotide triphosphate hydrolases"/>
    <property type="match status" value="2"/>
</dbReference>
<dbReference type="PROSITE" id="PS51192">
    <property type="entry name" value="HELICASE_ATP_BIND_1"/>
    <property type="match status" value="1"/>
</dbReference>
<dbReference type="Proteomes" id="UP001182556">
    <property type="component" value="Unassembled WGS sequence"/>
</dbReference>
<name>A0AAD9CSZ9_PAPLA</name>
<feature type="region of interest" description="Disordered" evidence="2">
    <location>
        <begin position="707"/>
        <end position="732"/>
    </location>
</feature>
<reference evidence="5" key="1">
    <citation type="submission" date="2023-02" db="EMBL/GenBank/DDBJ databases">
        <title>Identification and recombinant expression of a fungal hydrolase from Papiliotrema laurentii that hydrolyzes apple cutin and clears colloidal polyester polyurethane.</title>
        <authorList>
            <consortium name="DOE Joint Genome Institute"/>
            <person name="Roman V.A."/>
            <person name="Bojanowski C."/>
            <person name="Crable B.R."/>
            <person name="Wagner D.N."/>
            <person name="Hung C.S."/>
            <person name="Nadeau L.J."/>
            <person name="Schratz L."/>
            <person name="Haridas S."/>
            <person name="Pangilinan J."/>
            <person name="Lipzen A."/>
            <person name="Na H."/>
            <person name="Yan M."/>
            <person name="Ng V."/>
            <person name="Grigoriev I.V."/>
            <person name="Spatafora J.W."/>
            <person name="Barlow D."/>
            <person name="Biffinger J."/>
            <person name="Kelley-Loughnane N."/>
            <person name="Varaljay V.A."/>
            <person name="Crookes-Goodson W.J."/>
        </authorList>
    </citation>
    <scope>NUCLEOTIDE SEQUENCE</scope>
    <source>
        <strain evidence="5">5307AH</strain>
    </source>
</reference>
<organism evidence="5 6">
    <name type="scientific">Papiliotrema laurentii</name>
    <name type="common">Cryptococcus laurentii</name>
    <dbReference type="NCBI Taxonomy" id="5418"/>
    <lineage>
        <taxon>Eukaryota</taxon>
        <taxon>Fungi</taxon>
        <taxon>Dikarya</taxon>
        <taxon>Basidiomycota</taxon>
        <taxon>Agaricomycotina</taxon>
        <taxon>Tremellomycetes</taxon>
        <taxon>Tremellales</taxon>
        <taxon>Rhynchogastremaceae</taxon>
        <taxon>Papiliotrema</taxon>
    </lineage>
</organism>
<keyword evidence="1" id="KW-0067">ATP-binding</keyword>
<evidence type="ECO:0000256" key="1">
    <source>
        <dbReference type="ARBA" id="ARBA00022806"/>
    </source>
</evidence>
<feature type="domain" description="Helicase C-terminal" evidence="4">
    <location>
        <begin position="337"/>
        <end position="487"/>
    </location>
</feature>
<evidence type="ECO:0000259" key="3">
    <source>
        <dbReference type="PROSITE" id="PS51192"/>
    </source>
</evidence>
<dbReference type="InterPro" id="IPR027417">
    <property type="entry name" value="P-loop_NTPase"/>
</dbReference>
<dbReference type="PANTHER" id="PTHR47396:SF1">
    <property type="entry name" value="ATP-DEPENDENT HELICASE IRC3-RELATED"/>
    <property type="match status" value="1"/>
</dbReference>
<dbReference type="CDD" id="cd18799">
    <property type="entry name" value="SF2_C_EcoAI-like"/>
    <property type="match status" value="1"/>
</dbReference>
<gene>
    <name evidence="5" type="ORF">DB88DRAFT_501624</name>
</gene>
<feature type="domain" description="Helicase ATP-binding" evidence="3">
    <location>
        <begin position="107"/>
        <end position="283"/>
    </location>
</feature>
<keyword evidence="6" id="KW-1185">Reference proteome</keyword>
<dbReference type="PROSITE" id="PS51194">
    <property type="entry name" value="HELICASE_CTER"/>
    <property type="match status" value="1"/>
</dbReference>
<dbReference type="PANTHER" id="PTHR47396">
    <property type="entry name" value="TYPE I RESTRICTION ENZYME ECOKI R PROTEIN"/>
    <property type="match status" value="1"/>
</dbReference>
<dbReference type="Pfam" id="PF04851">
    <property type="entry name" value="ResIII"/>
    <property type="match status" value="1"/>
</dbReference>
<dbReference type="GO" id="GO:0016787">
    <property type="term" value="F:hydrolase activity"/>
    <property type="evidence" value="ECO:0007669"/>
    <property type="project" value="UniProtKB-KW"/>
</dbReference>
<sequence>MFLLPRLSRVSRAACVELRGPGCPPVASALRSHRKLHSLRPVPAVIRPPVSPRRHVASASTATRTPNEAELDAELLAADSEPLAKGSSAGGFTLRPYQEAAITACLRSLDEGITRMGVSSPTGSGKTTMFMKLIPEVVERKGKRKKTLIIVSAVELADQSVNAARRLLGRDWSIEVEQGSKRATGCADVTVATYQSLSRPERLEKYDPEDFGLIIVDEAHHAAARSYLWTLHHFNQDVIMPSNMDPSTSRDHGHRVPIVGFSATFSRPDQLALKSVFEKIVFHREISTMLNEGWLSPAKLTNVEAKLDLQKIDVTRTGDFNLADLSQAMDQPETNQLIVRTYLHLARQRRSTLVFCVDLKHVDSLTATFRGAGVDARFVSSTSKPAYRRETLAAFVRGEFPVLINCEVLTEGADIPNIDCLILARPTRSRNLLAQMIGRGLRLSPETGKTDCHVIDVCDSTSTGLTVSPTLLGLSHDDLELEERERIESREEGDLGAISEDGDEADAANKSYAVRFVDVDDPFGVTGKEPRVKALAQMTKMAWVACGQRRYVLDLLEERDYMKIEPCDKVGEHGKLLRVTYHTTPPHFWGKQMIKQVKIVGHAEDLERALATADAFAVHQIGYERSKRLQRNAPWRARIATNKQVDMLLGWPAVETSQRDPVTGEPSEIRIGTKVIPTSALTMGAVNAFIMGFRRGAYARRKAIDEREDKREMKRREKELKAQGGLALPAEA</sequence>
<evidence type="ECO:0000259" key="4">
    <source>
        <dbReference type="PROSITE" id="PS51194"/>
    </source>
</evidence>
<dbReference type="Pfam" id="PF00271">
    <property type="entry name" value="Helicase_C"/>
    <property type="match status" value="1"/>
</dbReference>
<evidence type="ECO:0000313" key="5">
    <source>
        <dbReference type="EMBL" id="KAK1920947.1"/>
    </source>
</evidence>
<evidence type="ECO:0000313" key="6">
    <source>
        <dbReference type="Proteomes" id="UP001182556"/>
    </source>
</evidence>
<proteinExistence type="predicted"/>
<dbReference type="SUPFAM" id="SSF52540">
    <property type="entry name" value="P-loop containing nucleoside triphosphate hydrolases"/>
    <property type="match status" value="1"/>
</dbReference>
<keyword evidence="1" id="KW-0347">Helicase</keyword>
<dbReference type="GO" id="GO:0005759">
    <property type="term" value="C:mitochondrial matrix"/>
    <property type="evidence" value="ECO:0007669"/>
    <property type="project" value="TreeGrafter"/>
</dbReference>
<dbReference type="InterPro" id="IPR014001">
    <property type="entry name" value="Helicase_ATP-bd"/>
</dbReference>
<evidence type="ECO:0000256" key="2">
    <source>
        <dbReference type="SAM" id="MobiDB-lite"/>
    </source>
</evidence>
<dbReference type="InterPro" id="IPR006935">
    <property type="entry name" value="Helicase/UvrB_N"/>
</dbReference>
<feature type="region of interest" description="Disordered" evidence="2">
    <location>
        <begin position="45"/>
        <end position="68"/>
    </location>
</feature>
<dbReference type="SMART" id="SM00490">
    <property type="entry name" value="HELICc"/>
    <property type="match status" value="1"/>
</dbReference>
<dbReference type="GO" id="GO:0036121">
    <property type="term" value="F:double-stranded DNA helicase activity"/>
    <property type="evidence" value="ECO:0007669"/>
    <property type="project" value="TreeGrafter"/>
</dbReference>
<dbReference type="AlphaFoldDB" id="A0AAD9CSZ9"/>